<organism evidence="2 3">
    <name type="scientific">Pyrenophora tritici-repentis</name>
    <dbReference type="NCBI Taxonomy" id="45151"/>
    <lineage>
        <taxon>Eukaryota</taxon>
        <taxon>Fungi</taxon>
        <taxon>Dikarya</taxon>
        <taxon>Ascomycota</taxon>
        <taxon>Pezizomycotina</taxon>
        <taxon>Dothideomycetes</taxon>
        <taxon>Pleosporomycetidae</taxon>
        <taxon>Pleosporales</taxon>
        <taxon>Pleosporineae</taxon>
        <taxon>Pleosporaceae</taxon>
        <taxon>Pyrenophora</taxon>
    </lineage>
</organism>
<feature type="region of interest" description="Disordered" evidence="1">
    <location>
        <begin position="189"/>
        <end position="215"/>
    </location>
</feature>
<evidence type="ECO:0000256" key="1">
    <source>
        <dbReference type="SAM" id="MobiDB-lite"/>
    </source>
</evidence>
<accession>A0A834RXQ6</accession>
<dbReference type="EMBL" id="NQIK02000004">
    <property type="protein sequence ID" value="KAF7571771.1"/>
    <property type="molecule type" value="Genomic_DNA"/>
</dbReference>
<dbReference type="AlphaFoldDB" id="A0A834RXQ6"/>
<dbReference type="KEGG" id="ptrr:90956289"/>
<dbReference type="GeneID" id="90956289"/>
<dbReference type="Proteomes" id="UP000245464">
    <property type="component" value="Chromosome 4"/>
</dbReference>
<feature type="compositionally biased region" description="Low complexity" evidence="1">
    <location>
        <begin position="597"/>
        <end position="619"/>
    </location>
</feature>
<feature type="compositionally biased region" description="Acidic residues" evidence="1">
    <location>
        <begin position="116"/>
        <end position="129"/>
    </location>
</feature>
<dbReference type="RefSeq" id="XP_065962680.1">
    <property type="nucleotide sequence ID" value="XM_066107012.1"/>
</dbReference>
<gene>
    <name evidence="2" type="ORF">PtrM4_092710</name>
</gene>
<evidence type="ECO:0000313" key="2">
    <source>
        <dbReference type="EMBL" id="KAF7571771.1"/>
    </source>
</evidence>
<feature type="compositionally biased region" description="Basic and acidic residues" evidence="1">
    <location>
        <begin position="84"/>
        <end position="97"/>
    </location>
</feature>
<feature type="region of interest" description="Disordered" evidence="1">
    <location>
        <begin position="83"/>
        <end position="177"/>
    </location>
</feature>
<feature type="compositionally biased region" description="Acidic residues" evidence="1">
    <location>
        <begin position="41"/>
        <end position="57"/>
    </location>
</feature>
<proteinExistence type="predicted"/>
<reference evidence="2" key="1">
    <citation type="journal article" date="2018" name="BMC Genomics">
        <title>Comparative genomics of the wheat fungal pathogen Pyrenophora tritici-repentis reveals chromosomal variations and genome plasticity.</title>
        <authorList>
            <person name="Moolhuijzen P."/>
            <person name="See P.T."/>
            <person name="Hane J.K."/>
            <person name="Shi G."/>
            <person name="Liu Z."/>
            <person name="Oliver R.P."/>
            <person name="Moffat C.S."/>
        </authorList>
    </citation>
    <scope>NUCLEOTIDE SEQUENCE [LARGE SCALE GENOMIC DNA]</scope>
    <source>
        <strain evidence="2">M4</strain>
    </source>
</reference>
<feature type="region of interest" description="Disordered" evidence="1">
    <location>
        <begin position="38"/>
        <end position="62"/>
    </location>
</feature>
<name>A0A834RXQ6_9PLEO</name>
<sequence>MLKRELAESSNHVLNRRVLATAVLAAESVEPLNAVKHVVDNGDDDGDTNGVSPDDDNGNNVDPAVLAELGVVGRGVGLVISARHPSEQGEDGGKSVDTENGNDELERGESLATTGNEDEPVLSEGDLEEENRLDSTKVLDDTTVGDEERTADDPSAESKKETKDDGDEPNLGQLPFDRTLLRVGVVVGNGDGSQISEEGEEDNELSADSLVEDDHRGDEVDFQVEAERDTVLDVGLHTLENLAGGLNGQDNGGETRGKEDDISGSLGSLGGTFDSDTAVRLLQGGGVVDTVTSHGSQVTTLLEHLDDLVLVLGEDFSETVGALDKVVLGSTGKTAVDELGRVVNLGTESKHLARLLGDGNSVTSQHLDGNTELLSLNNGLGSILTRGVEHGHETEKDPVTVVLLVSDTERSETTASELSGLLLVEGSGDLIAVGEVDDSLGGTLCADVLVTSHVADGSNTLGDGVEGSELLGAPSHVEDLAGLGVSADGENGNLVDGVERLEVVRRGKRSDGHHPVDILALGDVGLTKRQLVGSKRTGLVRAENVDTGKRLNGGELLDNSLLLSEVGSTDSEGGGGDNGKTDGDTDDEHDQGVVEEGNGLVSSSAVSGNGNVTEETTNPGEEDEEHDKDEKRRSDGVHDSLEVTLVLSALNKGGSATDERVLSGGDDDTVGLAALATSGVVCDFSHVLVDGERLSGDGRLIAGNERVALSNGVLLVKLVLIDFVILLILGVSVVELILSLELHVELEVLRVVIAADKTGITGDGLTLLNDDDITGNKLAGEDSLLLVVTNDDSLHGNVTLERGDDIGSLLLLVPTDNGVKQQDTADDTEINPILETGGEKSSELHDYLVLGLR</sequence>
<feature type="compositionally biased region" description="Basic and acidic residues" evidence="1">
    <location>
        <begin position="130"/>
        <end position="163"/>
    </location>
</feature>
<protein>
    <submittedName>
        <fullName evidence="2">Uncharacterized protein</fullName>
    </submittedName>
</protein>
<comment type="caution">
    <text evidence="2">The sequence shown here is derived from an EMBL/GenBank/DDBJ whole genome shotgun (WGS) entry which is preliminary data.</text>
</comment>
<feature type="region of interest" description="Disordered" evidence="1">
    <location>
        <begin position="242"/>
        <end position="265"/>
    </location>
</feature>
<feature type="region of interest" description="Disordered" evidence="1">
    <location>
        <begin position="565"/>
        <end position="635"/>
    </location>
</feature>
<evidence type="ECO:0000313" key="3">
    <source>
        <dbReference type="Proteomes" id="UP000245464"/>
    </source>
</evidence>